<comment type="caution">
    <text evidence="2">The sequence shown here is derived from an EMBL/GenBank/DDBJ whole genome shotgun (WGS) entry which is preliminary data.</text>
</comment>
<feature type="compositionally biased region" description="Basic and acidic residues" evidence="1">
    <location>
        <begin position="307"/>
        <end position="318"/>
    </location>
</feature>
<dbReference type="AlphaFoldDB" id="A0A9D4UL60"/>
<keyword evidence="3" id="KW-1185">Reference proteome</keyword>
<feature type="region of interest" description="Disordered" evidence="1">
    <location>
        <begin position="1"/>
        <end position="60"/>
    </location>
</feature>
<dbReference type="EMBL" id="JABFUD020000015">
    <property type="protein sequence ID" value="KAI5069767.1"/>
    <property type="molecule type" value="Genomic_DNA"/>
</dbReference>
<proteinExistence type="predicted"/>
<feature type="region of interest" description="Disordered" evidence="1">
    <location>
        <begin position="303"/>
        <end position="340"/>
    </location>
</feature>
<name>A0A9D4UL60_ADICA</name>
<feature type="compositionally biased region" description="Basic residues" evidence="1">
    <location>
        <begin position="10"/>
        <end position="19"/>
    </location>
</feature>
<sequence length="340" mass="36965">MKAAAARGGSRNRRKKKKGEAHIDHVQEEEDQHCRGGTSIRKARDRTSGQENVGGRAGGPPEVVVDVNEFMNVVAPESRLSCAACSLLGKLLYPPGPLQLPPNPRRPHPPPVTAPAYHHPAHLLSGPSDPPVPPNQLSPSSSFSSAPAFTLDFLTSSPNPTISCHIDQLHRELALHFQLQRDHHPCQQHPPQDAHLSPNCTTLTPTSPSMSMTDITNHAISSHPLPPPMTDFLDSKKPRLKVELFRTSDKGFGIRILQSLESQSDASIMTTSKYSSPFVKDSKDVDGSRSSIVLSEFSMPTTCESPNLDHLRSSDDKLATNQIDDNPLCNSSIPSEGFNS</sequence>
<reference evidence="2" key="1">
    <citation type="submission" date="2021-01" db="EMBL/GenBank/DDBJ databases">
        <title>Adiantum capillus-veneris genome.</title>
        <authorList>
            <person name="Fang Y."/>
            <person name="Liao Q."/>
        </authorList>
    </citation>
    <scope>NUCLEOTIDE SEQUENCE</scope>
    <source>
        <strain evidence="2">H3</strain>
        <tissue evidence="2">Leaf</tissue>
    </source>
</reference>
<feature type="compositionally biased region" description="Polar residues" evidence="1">
    <location>
        <begin position="319"/>
        <end position="340"/>
    </location>
</feature>
<feature type="compositionally biased region" description="Low complexity" evidence="1">
    <location>
        <begin position="201"/>
        <end position="213"/>
    </location>
</feature>
<evidence type="ECO:0000313" key="3">
    <source>
        <dbReference type="Proteomes" id="UP000886520"/>
    </source>
</evidence>
<accession>A0A9D4UL60</accession>
<feature type="region of interest" description="Disordered" evidence="1">
    <location>
        <begin position="184"/>
        <end position="231"/>
    </location>
</feature>
<dbReference type="Proteomes" id="UP000886520">
    <property type="component" value="Chromosome 15"/>
</dbReference>
<feature type="region of interest" description="Disordered" evidence="1">
    <location>
        <begin position="98"/>
        <end position="141"/>
    </location>
</feature>
<gene>
    <name evidence="2" type="ORF">GOP47_0016068</name>
</gene>
<evidence type="ECO:0000313" key="2">
    <source>
        <dbReference type="EMBL" id="KAI5069767.1"/>
    </source>
</evidence>
<protein>
    <submittedName>
        <fullName evidence="2">Uncharacterized protein</fullName>
    </submittedName>
</protein>
<evidence type="ECO:0000256" key="1">
    <source>
        <dbReference type="SAM" id="MobiDB-lite"/>
    </source>
</evidence>
<feature type="compositionally biased region" description="Pro residues" evidence="1">
    <location>
        <begin position="98"/>
        <end position="113"/>
    </location>
</feature>
<organism evidence="2 3">
    <name type="scientific">Adiantum capillus-veneris</name>
    <name type="common">Maidenhair fern</name>
    <dbReference type="NCBI Taxonomy" id="13818"/>
    <lineage>
        <taxon>Eukaryota</taxon>
        <taxon>Viridiplantae</taxon>
        <taxon>Streptophyta</taxon>
        <taxon>Embryophyta</taxon>
        <taxon>Tracheophyta</taxon>
        <taxon>Polypodiopsida</taxon>
        <taxon>Polypodiidae</taxon>
        <taxon>Polypodiales</taxon>
        <taxon>Pteridineae</taxon>
        <taxon>Pteridaceae</taxon>
        <taxon>Vittarioideae</taxon>
        <taxon>Adiantum</taxon>
    </lineage>
</organism>